<evidence type="ECO:0000259" key="9">
    <source>
        <dbReference type="Pfam" id="PF03104"/>
    </source>
</evidence>
<dbReference type="GO" id="GO:0009432">
    <property type="term" value="P:SOS response"/>
    <property type="evidence" value="ECO:0007669"/>
    <property type="project" value="TreeGrafter"/>
</dbReference>
<organism evidence="10 11">
    <name type="scientific">Pseudoalteromonas arctica</name>
    <dbReference type="NCBI Taxonomy" id="394751"/>
    <lineage>
        <taxon>Bacteria</taxon>
        <taxon>Pseudomonadati</taxon>
        <taxon>Pseudomonadota</taxon>
        <taxon>Gammaproteobacteria</taxon>
        <taxon>Alteromonadales</taxon>
        <taxon>Pseudoalteromonadaceae</taxon>
        <taxon>Pseudoalteromonas</taxon>
    </lineage>
</organism>
<evidence type="ECO:0000256" key="1">
    <source>
        <dbReference type="ARBA" id="ARBA00005755"/>
    </source>
</evidence>
<dbReference type="InterPro" id="IPR017964">
    <property type="entry name" value="DNA-dir_DNA_pol_B_CS"/>
</dbReference>
<dbReference type="InterPro" id="IPR006133">
    <property type="entry name" value="DNA-dir_DNA_pol_B_exonuc"/>
</dbReference>
<evidence type="ECO:0000313" key="11">
    <source>
        <dbReference type="Proteomes" id="UP000570493"/>
    </source>
</evidence>
<accession>A0A7Y0HBE4</accession>
<keyword evidence="5 7" id="KW-0238">DNA-binding</keyword>
<keyword evidence="3 7" id="KW-0548">Nucleotidyltransferase</keyword>
<gene>
    <name evidence="10" type="ORF">HHO47_05420</name>
</gene>
<evidence type="ECO:0000256" key="5">
    <source>
        <dbReference type="ARBA" id="ARBA00023125"/>
    </source>
</evidence>
<dbReference type="GO" id="GO:0008296">
    <property type="term" value="F:3'-5'-DNA exonuclease activity"/>
    <property type="evidence" value="ECO:0007669"/>
    <property type="project" value="TreeGrafter"/>
</dbReference>
<evidence type="ECO:0000256" key="6">
    <source>
        <dbReference type="ARBA" id="ARBA00049244"/>
    </source>
</evidence>
<comment type="similarity">
    <text evidence="1 7">Belongs to the DNA polymerase type-B family.</text>
</comment>
<dbReference type="InterPro" id="IPR023211">
    <property type="entry name" value="DNA_pol_palm_dom_sf"/>
</dbReference>
<evidence type="ECO:0000256" key="2">
    <source>
        <dbReference type="ARBA" id="ARBA00022679"/>
    </source>
</evidence>
<dbReference type="Gene3D" id="3.30.420.10">
    <property type="entry name" value="Ribonuclease H-like superfamily/Ribonuclease H"/>
    <property type="match status" value="1"/>
</dbReference>
<dbReference type="Pfam" id="PF03104">
    <property type="entry name" value="DNA_pol_B_exo1"/>
    <property type="match status" value="1"/>
</dbReference>
<proteinExistence type="inferred from homology"/>
<dbReference type="InterPro" id="IPR006134">
    <property type="entry name" value="DNA-dir_DNA_pol_B_multi_dom"/>
</dbReference>
<dbReference type="Pfam" id="PF00136">
    <property type="entry name" value="DNA_pol_B"/>
    <property type="match status" value="1"/>
</dbReference>
<dbReference type="GO" id="GO:0003887">
    <property type="term" value="F:DNA-directed DNA polymerase activity"/>
    <property type="evidence" value="ECO:0007669"/>
    <property type="project" value="UniProtKB-KW"/>
</dbReference>
<dbReference type="PROSITE" id="PS00116">
    <property type="entry name" value="DNA_POLYMERASE_B"/>
    <property type="match status" value="1"/>
</dbReference>
<dbReference type="SMART" id="SM00486">
    <property type="entry name" value="POLBc"/>
    <property type="match status" value="1"/>
</dbReference>
<dbReference type="Gene3D" id="3.90.1600.10">
    <property type="entry name" value="Palm domain of DNA polymerase"/>
    <property type="match status" value="2"/>
</dbReference>
<dbReference type="Proteomes" id="UP000570493">
    <property type="component" value="Unassembled WGS sequence"/>
</dbReference>
<dbReference type="InterPro" id="IPR012337">
    <property type="entry name" value="RNaseH-like_sf"/>
</dbReference>
<keyword evidence="2 7" id="KW-0808">Transferase</keyword>
<dbReference type="GO" id="GO:0003677">
    <property type="term" value="F:DNA binding"/>
    <property type="evidence" value="ECO:0007669"/>
    <property type="project" value="UniProtKB-KW"/>
</dbReference>
<comment type="catalytic activity">
    <reaction evidence="6 7">
        <text>DNA(n) + a 2'-deoxyribonucleoside 5'-triphosphate = DNA(n+1) + diphosphate</text>
        <dbReference type="Rhea" id="RHEA:22508"/>
        <dbReference type="Rhea" id="RHEA-COMP:17339"/>
        <dbReference type="Rhea" id="RHEA-COMP:17340"/>
        <dbReference type="ChEBI" id="CHEBI:33019"/>
        <dbReference type="ChEBI" id="CHEBI:61560"/>
        <dbReference type="ChEBI" id="CHEBI:173112"/>
        <dbReference type="EC" id="2.7.7.7"/>
    </reaction>
</comment>
<evidence type="ECO:0000256" key="3">
    <source>
        <dbReference type="ARBA" id="ARBA00022695"/>
    </source>
</evidence>
<dbReference type="GO" id="GO:0000166">
    <property type="term" value="F:nucleotide binding"/>
    <property type="evidence" value="ECO:0007669"/>
    <property type="project" value="InterPro"/>
</dbReference>
<dbReference type="InterPro" id="IPR042087">
    <property type="entry name" value="DNA_pol_B_thumb"/>
</dbReference>
<dbReference type="GO" id="GO:0045004">
    <property type="term" value="P:DNA replication proofreading"/>
    <property type="evidence" value="ECO:0007669"/>
    <property type="project" value="TreeGrafter"/>
</dbReference>
<dbReference type="SUPFAM" id="SSF56672">
    <property type="entry name" value="DNA/RNA polymerases"/>
    <property type="match status" value="1"/>
</dbReference>
<evidence type="ECO:0000313" key="10">
    <source>
        <dbReference type="EMBL" id="NMM40298.1"/>
    </source>
</evidence>
<dbReference type="FunFam" id="3.90.1600.10:FF:000030">
    <property type="entry name" value="DNA polymerase II"/>
    <property type="match status" value="1"/>
</dbReference>
<dbReference type="CDD" id="cd05537">
    <property type="entry name" value="POLBc_Pol_II"/>
    <property type="match status" value="1"/>
</dbReference>
<dbReference type="InterPro" id="IPR006172">
    <property type="entry name" value="DNA-dir_DNA_pol_B"/>
</dbReference>
<comment type="caution">
    <text evidence="10">The sequence shown here is derived from an EMBL/GenBank/DDBJ whole genome shotgun (WGS) entry which is preliminary data.</text>
</comment>
<dbReference type="InterPro" id="IPR036397">
    <property type="entry name" value="RNaseH_sf"/>
</dbReference>
<evidence type="ECO:0000256" key="4">
    <source>
        <dbReference type="ARBA" id="ARBA00022932"/>
    </source>
</evidence>
<feature type="domain" description="DNA-directed DNA polymerase family B exonuclease" evidence="9">
    <location>
        <begin position="115"/>
        <end position="305"/>
    </location>
</feature>
<evidence type="ECO:0000259" key="8">
    <source>
        <dbReference type="Pfam" id="PF00136"/>
    </source>
</evidence>
<feature type="domain" description="DNA-directed DNA polymerase family B multifunctional" evidence="8">
    <location>
        <begin position="385"/>
        <end position="775"/>
    </location>
</feature>
<dbReference type="AlphaFoldDB" id="A0A7Y0HBE4"/>
<dbReference type="PANTHER" id="PTHR10322">
    <property type="entry name" value="DNA POLYMERASE CATALYTIC SUBUNIT"/>
    <property type="match status" value="1"/>
</dbReference>
<protein>
    <recommendedName>
        <fullName evidence="7">DNA polymerase</fullName>
        <ecNumber evidence="7">2.7.7.7</ecNumber>
    </recommendedName>
</protein>
<dbReference type="NCBIfam" id="NF004421">
    <property type="entry name" value="PRK05762.1-2"/>
    <property type="match status" value="1"/>
</dbReference>
<dbReference type="PRINTS" id="PR00106">
    <property type="entry name" value="DNAPOLB"/>
</dbReference>
<dbReference type="Gene3D" id="2.40.50.590">
    <property type="match status" value="1"/>
</dbReference>
<dbReference type="CDD" id="cd05784">
    <property type="entry name" value="DNA_polB_II_exo"/>
    <property type="match status" value="1"/>
</dbReference>
<dbReference type="EMBL" id="JABBMT010000005">
    <property type="protein sequence ID" value="NMM40298.1"/>
    <property type="molecule type" value="Genomic_DNA"/>
</dbReference>
<dbReference type="EC" id="2.7.7.7" evidence="7"/>
<keyword evidence="4 7" id="KW-0239">DNA-directed DNA polymerase</keyword>
<keyword evidence="7" id="KW-0235">DNA replication</keyword>
<dbReference type="PANTHER" id="PTHR10322:SF23">
    <property type="entry name" value="DNA POLYMERASE DELTA CATALYTIC SUBUNIT"/>
    <property type="match status" value="1"/>
</dbReference>
<dbReference type="InterPro" id="IPR050240">
    <property type="entry name" value="DNA_pol_type-B"/>
</dbReference>
<evidence type="ECO:0000256" key="7">
    <source>
        <dbReference type="RuleBase" id="RU000442"/>
    </source>
</evidence>
<reference evidence="10" key="1">
    <citation type="submission" date="2020-04" db="EMBL/GenBank/DDBJ databases">
        <title>Genome Sequencing for Pseudoaltermonas arctica.</title>
        <authorList>
            <person name="Elkins N.S."/>
        </authorList>
    </citation>
    <scope>NUCLEOTIDE SEQUENCE [LARGE SCALE GENOMIC DNA]</scope>
    <source>
        <strain evidence="10">NEC-BIFX-2020_0012</strain>
    </source>
</reference>
<dbReference type="InterPro" id="IPR043502">
    <property type="entry name" value="DNA/RNA_pol_sf"/>
</dbReference>
<keyword evidence="11" id="KW-1185">Reference proteome</keyword>
<name>A0A7Y0HBE4_9GAMM</name>
<dbReference type="Gene3D" id="1.10.132.60">
    <property type="entry name" value="DNA polymerase family B, C-terminal domain"/>
    <property type="match status" value="1"/>
</dbReference>
<sequence>MTQAIYQGFILSRQQYAANKYSRHSGITLCYWLSSDHGPIKVLVPNQQAVFFIPIKQRVLAVQLLLTHNINVEFKDVAIKHFSGEQCIACYFSSTQAFYQAKQLFENQPLENQITVYEGDVRHSDRFLMERFIRGGVWVTGDVTQQTGFIQINNAQLKAADSYTPRFKTLSLDVECSGEGVLFSVGLVGEGIDCVIMVGEPQHSEQTIYWCHDEIDLLNQLQTLLQRVDPDIIIGWNVIEFDFNVLNRRADALGVKLLLGRGNGPLQIREGHFTRLTLPGRCVIDGIDTLKNATYHFDSFSLANVSHKVLGEKKLIQSDNRLSEIVRQFNEDKLSLAAYNRQDCVLVNRIFAKLKLIEFAIVRTQLTGLELERMGGSVAAFTNLYLPLLHRSGYVAPNLGDHGLSFESPGGFVMESIPGLYKNVIVLDFKSLYPSIMQTFCIDPLGLIHGLEEPENAIAGFKDAVFSRTEHHLPNLIKKLASSRQHAKNTGQLMLSQAIKIIMNSLYGVLGSKGCRFYDPRLSSSITLRGHEIMQTTRQWIEELGYTVIYGDTDSTFVSLPDELAPDNCKEIGKQLAKAINEKWQQTIEQRFATQSYLEIEFETLYSPFFMPTIRGKTTGSKKRYVGQIQGKDKKELVFKGMETVRSDWTELAHEFQTELFTTLFQDNFNVEMLTPIIESYITRLYAGEFDDKLVYRKKLGQHLADYQKNIPPQVQAVKKYQVTHPEFVINKGQVVEYVYTHVGAELYANVQQNQADQKFDYAIYVEKQLKPIAQMILLPLKKDFNLSNKAQLQLL</sequence>
<dbReference type="SUPFAM" id="SSF53098">
    <property type="entry name" value="Ribonuclease H-like"/>
    <property type="match status" value="1"/>
</dbReference>